<sequence>MMRDHVVVIEVAQERVCDGAQLEFLSHHPDEPACSENLSFVIRCFDPGSGPKLANVGNIDSGIDSQSVPDMGGLNKIHYLVKVDVVLILL</sequence>
<protein>
    <submittedName>
        <fullName evidence="1">Uncharacterized protein</fullName>
    </submittedName>
</protein>
<name>A0A699SCF6_TANCI</name>
<proteinExistence type="predicted"/>
<reference evidence="1" key="1">
    <citation type="journal article" date="2019" name="Sci. Rep.">
        <title>Draft genome of Tanacetum cinerariifolium, the natural source of mosquito coil.</title>
        <authorList>
            <person name="Yamashiro T."/>
            <person name="Shiraishi A."/>
            <person name="Satake H."/>
            <person name="Nakayama K."/>
        </authorList>
    </citation>
    <scope>NUCLEOTIDE SEQUENCE</scope>
</reference>
<comment type="caution">
    <text evidence="1">The sequence shown here is derived from an EMBL/GenBank/DDBJ whole genome shotgun (WGS) entry which is preliminary data.</text>
</comment>
<dbReference type="EMBL" id="BKCJ011151157">
    <property type="protein sequence ID" value="GFC94863.1"/>
    <property type="molecule type" value="Genomic_DNA"/>
</dbReference>
<accession>A0A699SCF6</accession>
<gene>
    <name evidence="1" type="ORF">Tci_866833</name>
</gene>
<evidence type="ECO:0000313" key="1">
    <source>
        <dbReference type="EMBL" id="GFC94863.1"/>
    </source>
</evidence>
<dbReference type="AlphaFoldDB" id="A0A699SCF6"/>
<organism evidence="1">
    <name type="scientific">Tanacetum cinerariifolium</name>
    <name type="common">Dalmatian daisy</name>
    <name type="synonym">Chrysanthemum cinerariifolium</name>
    <dbReference type="NCBI Taxonomy" id="118510"/>
    <lineage>
        <taxon>Eukaryota</taxon>
        <taxon>Viridiplantae</taxon>
        <taxon>Streptophyta</taxon>
        <taxon>Embryophyta</taxon>
        <taxon>Tracheophyta</taxon>
        <taxon>Spermatophyta</taxon>
        <taxon>Magnoliopsida</taxon>
        <taxon>eudicotyledons</taxon>
        <taxon>Gunneridae</taxon>
        <taxon>Pentapetalae</taxon>
        <taxon>asterids</taxon>
        <taxon>campanulids</taxon>
        <taxon>Asterales</taxon>
        <taxon>Asteraceae</taxon>
        <taxon>Asteroideae</taxon>
        <taxon>Anthemideae</taxon>
        <taxon>Anthemidinae</taxon>
        <taxon>Tanacetum</taxon>
    </lineage>
</organism>